<feature type="transmembrane region" description="Helical" evidence="2">
    <location>
        <begin position="98"/>
        <end position="116"/>
    </location>
</feature>
<feature type="compositionally biased region" description="Basic residues" evidence="1">
    <location>
        <begin position="612"/>
        <end position="637"/>
    </location>
</feature>
<evidence type="ECO:0000256" key="1">
    <source>
        <dbReference type="SAM" id="MobiDB-lite"/>
    </source>
</evidence>
<feature type="transmembrane region" description="Helical" evidence="2">
    <location>
        <begin position="36"/>
        <end position="54"/>
    </location>
</feature>
<organism evidence="3">
    <name type="scientific">Megaviridae environmental sample</name>
    <dbReference type="NCBI Taxonomy" id="1737588"/>
    <lineage>
        <taxon>Viruses</taxon>
        <taxon>Varidnaviria</taxon>
        <taxon>Bamfordvirae</taxon>
        <taxon>Nucleocytoviricota</taxon>
        <taxon>Megaviricetes</taxon>
        <taxon>Imitervirales</taxon>
        <taxon>Mimiviridae</taxon>
        <taxon>environmental samples</taxon>
    </lineage>
</organism>
<keyword evidence="2" id="KW-0472">Membrane</keyword>
<evidence type="ECO:0000256" key="2">
    <source>
        <dbReference type="SAM" id="Phobius"/>
    </source>
</evidence>
<feature type="compositionally biased region" description="Polar residues" evidence="1">
    <location>
        <begin position="642"/>
        <end position="656"/>
    </location>
</feature>
<feature type="transmembrane region" description="Helical" evidence="2">
    <location>
        <begin position="344"/>
        <end position="367"/>
    </location>
</feature>
<feature type="transmembrane region" description="Helical" evidence="2">
    <location>
        <begin position="5"/>
        <end position="24"/>
    </location>
</feature>
<evidence type="ECO:0000313" key="3">
    <source>
        <dbReference type="EMBL" id="QFG74806.1"/>
    </source>
</evidence>
<feature type="transmembrane region" description="Helical" evidence="2">
    <location>
        <begin position="128"/>
        <end position="149"/>
    </location>
</feature>
<feature type="region of interest" description="Disordered" evidence="1">
    <location>
        <begin position="600"/>
        <end position="656"/>
    </location>
</feature>
<keyword evidence="2" id="KW-1133">Transmembrane helix</keyword>
<accession>A0A5J6VKS7</accession>
<feature type="transmembrane region" description="Helical" evidence="2">
    <location>
        <begin position="316"/>
        <end position="338"/>
    </location>
</feature>
<reference evidence="3" key="1">
    <citation type="journal article" date="2019" name="Philos. Trans. R. Soc. Lond., B, Biol. Sci.">
        <title>Targeted metagenomic recovery of four divergent viruses reveals shared and distinctive characteristics of giant viruses of marine eukaryotes.</title>
        <authorList>
            <person name="Needham D.M."/>
            <person name="Poirier C."/>
            <person name="Hehenberger E."/>
            <person name="Jimenez V."/>
            <person name="Swalwell J.E."/>
            <person name="Santoro A.E."/>
            <person name="Worden A.Z."/>
        </authorList>
    </citation>
    <scope>NUCLEOTIDE SEQUENCE</scope>
    <source>
        <strain evidence="3">OPacV-421</strain>
    </source>
</reference>
<name>A0A5J6VKS7_9VIRU</name>
<feature type="transmembrane region" description="Helical" evidence="2">
    <location>
        <begin position="558"/>
        <end position="577"/>
    </location>
</feature>
<sequence>MDFIVYIILIVVCIIIQFICAKLIQSSPLMFEKPGFVTIVIFALINYILCAAFFMKEGLITKKHYVWKIILIVVFAVFYLLFIISYADLCSLNGYPSIIFIFIVSLIFLGIIIGKPCDSKYTFTFKDVEILASMTSFYIILGLTLLKLLQYKFLDFIPLPHLSLTPKDILTLMKHLVGFISIFSVCPFSGVVEALKNAVNTIENIWSDDFKNAEIFQESHDKTKTPLAKDDQLEFDMKTMINVIVSLEKPYVLLGFGLAWTILFIVLIVLHRHNTGSVIIYSICIISQISNLFSLRKEALKADDDKTKKKKMYYKMLKSTNGFITWLTIAKYLFLLVVGLVLFLFLWLFLLLLYCAIHILSVLSIYLHHGFGIPSNITCSIIRFVLEGKFYIKIWRFLYDSLEIGVTPNTSEDIRVFSTYKRSEKIKGKDDYKGETFRSPIYEFLYHKFATYRGFMDSLYAGNDLFNPGAFKGDLESFPMFNGLKVCNIDKDNECKNISINKFLFKSKDKNDNTPEKNTKENTHLLNAKSNKYTFNKGTDNPTQGSKKTPNTMVTFKIANLICSMIIIGILTSLTGYQKLAYNMLTSFLDDAEKVENFENKSTKNKLSNSKSKPKKYIKSKQKPKPHKKKLFGKKQKLPNNKEMSQKTTTKSRFSK</sequence>
<protein>
    <submittedName>
        <fullName evidence="3">Uncharacterized protein</fullName>
    </submittedName>
</protein>
<feature type="transmembrane region" description="Helical" evidence="2">
    <location>
        <begin position="251"/>
        <end position="270"/>
    </location>
</feature>
<keyword evidence="2" id="KW-0812">Transmembrane</keyword>
<dbReference type="EMBL" id="MN448294">
    <property type="protein sequence ID" value="QFG74806.1"/>
    <property type="molecule type" value="Genomic_DNA"/>
</dbReference>
<feature type="transmembrane region" description="Helical" evidence="2">
    <location>
        <begin position="276"/>
        <end position="295"/>
    </location>
</feature>
<feature type="transmembrane region" description="Helical" evidence="2">
    <location>
        <begin position="169"/>
        <end position="192"/>
    </location>
</feature>
<proteinExistence type="predicted"/>
<feature type="transmembrane region" description="Helical" evidence="2">
    <location>
        <begin position="66"/>
        <end position="86"/>
    </location>
</feature>